<dbReference type="EMBL" id="GBRH01195599">
    <property type="protein sequence ID" value="JAE02297.1"/>
    <property type="molecule type" value="Transcribed_RNA"/>
</dbReference>
<reference evidence="2" key="2">
    <citation type="journal article" date="2015" name="Data Brief">
        <title>Shoot transcriptome of the giant reed, Arundo donax.</title>
        <authorList>
            <person name="Barrero R.A."/>
            <person name="Guerrero F.D."/>
            <person name="Moolhuijzen P."/>
            <person name="Goolsby J.A."/>
            <person name="Tidwell J."/>
            <person name="Bellgard S.E."/>
            <person name="Bellgard M.I."/>
        </authorList>
    </citation>
    <scope>NUCLEOTIDE SEQUENCE</scope>
    <source>
        <tissue evidence="2">Shoot tissue taken approximately 20 cm above the soil surface</tissue>
    </source>
</reference>
<sequence>MDRSSWRCRRTWTPRCGCCSRRARGTPAGWRSCSGAGWTSTASTSTGARRCTSPRARARGRSCGCCSTGRPISTPATAGEARQLQMPNITAILKHITF</sequence>
<feature type="region of interest" description="Disordered" evidence="1">
    <location>
        <begin position="33"/>
        <end position="53"/>
    </location>
</feature>
<protein>
    <submittedName>
        <fullName evidence="2">Uncharacterized protein</fullName>
    </submittedName>
</protein>
<name>A0A0A9EQB4_ARUDO</name>
<organism evidence="2">
    <name type="scientific">Arundo donax</name>
    <name type="common">Giant reed</name>
    <name type="synonym">Donax arundinaceus</name>
    <dbReference type="NCBI Taxonomy" id="35708"/>
    <lineage>
        <taxon>Eukaryota</taxon>
        <taxon>Viridiplantae</taxon>
        <taxon>Streptophyta</taxon>
        <taxon>Embryophyta</taxon>
        <taxon>Tracheophyta</taxon>
        <taxon>Spermatophyta</taxon>
        <taxon>Magnoliopsida</taxon>
        <taxon>Liliopsida</taxon>
        <taxon>Poales</taxon>
        <taxon>Poaceae</taxon>
        <taxon>PACMAD clade</taxon>
        <taxon>Arundinoideae</taxon>
        <taxon>Arundineae</taxon>
        <taxon>Arundo</taxon>
    </lineage>
</organism>
<proteinExistence type="predicted"/>
<dbReference type="AlphaFoldDB" id="A0A0A9EQB4"/>
<evidence type="ECO:0000256" key="1">
    <source>
        <dbReference type="SAM" id="MobiDB-lite"/>
    </source>
</evidence>
<evidence type="ECO:0000313" key="2">
    <source>
        <dbReference type="EMBL" id="JAE02297.1"/>
    </source>
</evidence>
<reference evidence="2" key="1">
    <citation type="submission" date="2014-09" db="EMBL/GenBank/DDBJ databases">
        <authorList>
            <person name="Magalhaes I.L.F."/>
            <person name="Oliveira U."/>
            <person name="Santos F.R."/>
            <person name="Vidigal T.H.D.A."/>
            <person name="Brescovit A.D."/>
            <person name="Santos A.J."/>
        </authorList>
    </citation>
    <scope>NUCLEOTIDE SEQUENCE</scope>
    <source>
        <tissue evidence="2">Shoot tissue taken approximately 20 cm above the soil surface</tissue>
    </source>
</reference>
<accession>A0A0A9EQB4</accession>